<comment type="caution">
    <text evidence="1">The sequence shown here is derived from an EMBL/GenBank/DDBJ whole genome shotgun (WGS) entry which is preliminary data.</text>
</comment>
<organism evidence="1 2">
    <name type="scientific">Lagenidium giganteum</name>
    <dbReference type="NCBI Taxonomy" id="4803"/>
    <lineage>
        <taxon>Eukaryota</taxon>
        <taxon>Sar</taxon>
        <taxon>Stramenopiles</taxon>
        <taxon>Oomycota</taxon>
        <taxon>Peronosporomycetes</taxon>
        <taxon>Pythiales</taxon>
        <taxon>Pythiaceae</taxon>
    </lineage>
</organism>
<keyword evidence="2" id="KW-1185">Reference proteome</keyword>
<reference evidence="1" key="2">
    <citation type="journal article" date="2023" name="Microbiol Resour">
        <title>Decontamination and Annotation of the Draft Genome Sequence of the Oomycete Lagenidium giganteum ARSEF 373.</title>
        <authorList>
            <person name="Morgan W.R."/>
            <person name="Tartar A."/>
        </authorList>
    </citation>
    <scope>NUCLEOTIDE SEQUENCE</scope>
    <source>
        <strain evidence="1">ARSEF 373</strain>
    </source>
</reference>
<protein>
    <submittedName>
        <fullName evidence="1">Uncharacterized protein</fullName>
    </submittedName>
</protein>
<evidence type="ECO:0000313" key="1">
    <source>
        <dbReference type="EMBL" id="DAZ94985.1"/>
    </source>
</evidence>
<dbReference type="AlphaFoldDB" id="A0AAV2YIZ5"/>
<evidence type="ECO:0000313" key="2">
    <source>
        <dbReference type="Proteomes" id="UP001146120"/>
    </source>
</evidence>
<dbReference type="Proteomes" id="UP001146120">
    <property type="component" value="Unassembled WGS sequence"/>
</dbReference>
<gene>
    <name evidence="1" type="ORF">N0F65_000617</name>
</gene>
<proteinExistence type="predicted"/>
<sequence length="185" mass="20457">MDDADRHLMESPVPTAAWPWTAQTIDTKMNARAGAVDTVQPAKKCRRLTESREDDAYAADIAGGKLSPLVAPCPRRVVSPEFIFPRHAQRSSSAEMNDAMTAQDRCIDSSLAALPLFDPARYFHPIVVDRPDVEATSPPSRASNPVIMDSRFQSMNKLDLATDARHAPVQPFYPRACRRPFPPSV</sequence>
<name>A0AAV2YIZ5_9STRA</name>
<accession>A0AAV2YIZ5</accession>
<dbReference type="EMBL" id="DAKRPA010000223">
    <property type="protein sequence ID" value="DAZ94985.1"/>
    <property type="molecule type" value="Genomic_DNA"/>
</dbReference>
<reference evidence="1" key="1">
    <citation type="submission" date="2022-11" db="EMBL/GenBank/DDBJ databases">
        <authorList>
            <person name="Morgan W.R."/>
            <person name="Tartar A."/>
        </authorList>
    </citation>
    <scope>NUCLEOTIDE SEQUENCE</scope>
    <source>
        <strain evidence="1">ARSEF 373</strain>
    </source>
</reference>